<gene>
    <name evidence="7" type="primary">cofC</name>
    <name evidence="5" type="synonym">fbiD</name>
    <name evidence="7" type="ORF">D7D94_11940</name>
</gene>
<dbReference type="SUPFAM" id="SSF53448">
    <property type="entry name" value="Nucleotide-diphospho-sugar transferases"/>
    <property type="match status" value="1"/>
</dbReference>
<evidence type="ECO:0000313" key="7">
    <source>
        <dbReference type="EMBL" id="QGU28306.1"/>
    </source>
</evidence>
<dbReference type="RefSeq" id="WP_156242826.1">
    <property type="nucleotide sequence ID" value="NZ_BAAAZL010000004.1"/>
</dbReference>
<evidence type="ECO:0000256" key="1">
    <source>
        <dbReference type="ARBA" id="ARBA00022679"/>
    </source>
</evidence>
<dbReference type="InterPro" id="IPR002835">
    <property type="entry name" value="CofC"/>
</dbReference>
<evidence type="ECO:0000256" key="4">
    <source>
        <dbReference type="ARBA" id="ARBA00023134"/>
    </source>
</evidence>
<evidence type="ECO:0000256" key="5">
    <source>
        <dbReference type="HAMAP-Rule" id="MF_02114"/>
    </source>
</evidence>
<comment type="catalytic activity">
    <reaction evidence="5">
        <text>phosphoenolpyruvate + GTP + H(+) = enolpyruvoyl-2-diphospho-5'-guanosine + diphosphate</text>
        <dbReference type="Rhea" id="RHEA:30519"/>
        <dbReference type="ChEBI" id="CHEBI:15378"/>
        <dbReference type="ChEBI" id="CHEBI:33019"/>
        <dbReference type="ChEBI" id="CHEBI:37565"/>
        <dbReference type="ChEBI" id="CHEBI:58702"/>
        <dbReference type="ChEBI" id="CHEBI:143701"/>
        <dbReference type="EC" id="2.7.7.105"/>
    </reaction>
</comment>
<comment type="similarity">
    <text evidence="5">Belongs to the CofC family.</text>
</comment>
<evidence type="ECO:0000256" key="2">
    <source>
        <dbReference type="ARBA" id="ARBA00022695"/>
    </source>
</evidence>
<comment type="function">
    <text evidence="5">Guanylyltransferase that catalyzes the activation of phosphoenolpyruvate (PEP) as enolpyruvoyl-2-diphospho-5'-guanosine, via the condensation of PEP with GTP. It is involved in the biosynthesis of coenzyme F420, a hydride carrier cofactor.</text>
</comment>
<dbReference type="GO" id="GO:0052645">
    <property type="term" value="P:F420-0 metabolic process"/>
    <property type="evidence" value="ECO:0007669"/>
    <property type="project" value="UniProtKB-UniRule"/>
</dbReference>
<feature type="binding site" evidence="5">
    <location>
        <position position="175"/>
    </location>
    <ligand>
        <name>phosphoenolpyruvate</name>
        <dbReference type="ChEBI" id="CHEBI:58702"/>
    </ligand>
</feature>
<dbReference type="KEGG" id="moj:D7D94_11940"/>
<dbReference type="EMBL" id="CP032550">
    <property type="protein sequence ID" value="QGU28306.1"/>
    <property type="molecule type" value="Genomic_DNA"/>
</dbReference>
<evidence type="ECO:0000256" key="3">
    <source>
        <dbReference type="ARBA" id="ARBA00022741"/>
    </source>
</evidence>
<comment type="caution">
    <text evidence="5">Lacks conserved residue(s) required for the propagation of feature annotation.</text>
</comment>
<keyword evidence="4 5" id="KW-0342">GTP-binding</keyword>
<proteinExistence type="inferred from homology"/>
<accession>A0A6I6DW17</accession>
<protein>
    <recommendedName>
        <fullName evidence="5">Phosphoenolpyruvate guanylyltransferase</fullName>
        <shortName evidence="5">PEP guanylyltransferase</shortName>
        <ecNumber evidence="5">2.7.7.105</ecNumber>
    </recommendedName>
</protein>
<sequence length="252" mass="25859">MTAAAGWHVVIPVKPAAVGKSRLAVPGVDRVALARAIARDTVAAVARSTRVAEVVVVTADGPWPDLEARAPEIPREPDRKAPADPGLAESPVLRFVAESAPRGLAPAIRAGLATLDPRRPRAVLLGDLPALRPSDLDAALALAEAVPRGLVADAEGTGSTLITALPAVALEPAFGEGSAARHRALAHVDLDVGSGSTLRRDVDTLAQLRAAAALGLGPRTAALLAHPCGRDLRSLIAASPVFACRPERCPET</sequence>
<dbReference type="OrthoDB" id="9151145at2"/>
<feature type="binding site" evidence="5">
    <location>
        <position position="178"/>
    </location>
    <ligand>
        <name>phosphoenolpyruvate</name>
        <dbReference type="ChEBI" id="CHEBI:58702"/>
    </ligand>
</feature>
<keyword evidence="2 5" id="KW-0548">Nucleotidyltransferase</keyword>
<organism evidence="7 8">
    <name type="scientific">Microbacterium oryzae</name>
    <dbReference type="NCBI Taxonomy" id="743009"/>
    <lineage>
        <taxon>Bacteria</taxon>
        <taxon>Bacillati</taxon>
        <taxon>Actinomycetota</taxon>
        <taxon>Actinomycetes</taxon>
        <taxon>Micrococcales</taxon>
        <taxon>Microbacteriaceae</taxon>
        <taxon>Microbacterium</taxon>
    </lineage>
</organism>
<keyword evidence="8" id="KW-1185">Reference proteome</keyword>
<evidence type="ECO:0000256" key="6">
    <source>
        <dbReference type="SAM" id="MobiDB-lite"/>
    </source>
</evidence>
<dbReference type="Gene3D" id="3.90.550.10">
    <property type="entry name" value="Spore Coat Polysaccharide Biosynthesis Protein SpsA, Chain A"/>
    <property type="match status" value="1"/>
</dbReference>
<keyword evidence="1 5" id="KW-0808">Transferase</keyword>
<name>A0A6I6DW17_9MICO</name>
<evidence type="ECO:0000313" key="8">
    <source>
        <dbReference type="Proteomes" id="UP000422989"/>
    </source>
</evidence>
<dbReference type="UniPathway" id="UPA00071"/>
<dbReference type="NCBIfam" id="TIGR03552">
    <property type="entry name" value="F420_cofC"/>
    <property type="match status" value="1"/>
</dbReference>
<feature type="compositionally biased region" description="Basic and acidic residues" evidence="6">
    <location>
        <begin position="66"/>
        <end position="82"/>
    </location>
</feature>
<keyword evidence="3 5" id="KW-0547">Nucleotide-binding</keyword>
<dbReference type="Proteomes" id="UP000422989">
    <property type="component" value="Chromosome"/>
</dbReference>
<dbReference type="HAMAP" id="MF_02114">
    <property type="entry name" value="CofC"/>
    <property type="match status" value="1"/>
</dbReference>
<dbReference type="AlphaFoldDB" id="A0A6I6DW17"/>
<feature type="region of interest" description="Disordered" evidence="6">
    <location>
        <begin position="66"/>
        <end position="85"/>
    </location>
</feature>
<dbReference type="PANTHER" id="PTHR40392">
    <property type="entry name" value="2-PHOSPHO-L-LACTATE GUANYLYLTRANSFERASE"/>
    <property type="match status" value="1"/>
</dbReference>
<dbReference type="PANTHER" id="PTHR40392:SF1">
    <property type="entry name" value="2-PHOSPHO-L-LACTATE GUANYLYLTRANSFERASE"/>
    <property type="match status" value="1"/>
</dbReference>
<dbReference type="GO" id="GO:0043814">
    <property type="term" value="F:phospholactate guanylyltransferase activity"/>
    <property type="evidence" value="ECO:0007669"/>
    <property type="project" value="InterPro"/>
</dbReference>
<dbReference type="InterPro" id="IPR029044">
    <property type="entry name" value="Nucleotide-diphossugar_trans"/>
</dbReference>
<dbReference type="GO" id="GO:0005525">
    <property type="term" value="F:GTP binding"/>
    <property type="evidence" value="ECO:0007669"/>
    <property type="project" value="UniProtKB-KW"/>
</dbReference>
<comment type="pathway">
    <text evidence="5">Cofactor biosynthesis; coenzyme F420 biosynthesis.</text>
</comment>
<dbReference type="EC" id="2.7.7.105" evidence="5"/>
<reference evidence="7 8" key="1">
    <citation type="submission" date="2018-09" db="EMBL/GenBank/DDBJ databases">
        <title>Whole genome sequencing of Microbacterium oryzae strain MB-10T.</title>
        <authorList>
            <person name="Das S.K."/>
        </authorList>
    </citation>
    <scope>NUCLEOTIDE SEQUENCE [LARGE SCALE GENOMIC DNA]</scope>
    <source>
        <strain evidence="7 8">MB-10</strain>
    </source>
</reference>